<dbReference type="AlphaFoldDB" id="A0A2N5RV82"/>
<feature type="region of interest" description="Disordered" evidence="1">
    <location>
        <begin position="1"/>
        <end position="21"/>
    </location>
</feature>
<evidence type="ECO:0000313" key="3">
    <source>
        <dbReference type="Proteomes" id="UP000235388"/>
    </source>
</evidence>
<feature type="region of interest" description="Disordered" evidence="1">
    <location>
        <begin position="58"/>
        <end position="86"/>
    </location>
</feature>
<sequence length="134" mass="14443">MVPSTSQPGNQLGGSGCAAGPDHACLRSKTAAEPRRSPVQNCMSYASLPPPLITFSTPIKFITPQPPPNNGPSPCPEAARGLASYPPHLYPQSTVLELNLKNRPAKKDSKQSTTILMMTRKSLMWTPPHLEQVK</sequence>
<dbReference type="Proteomes" id="UP000235388">
    <property type="component" value="Unassembled WGS sequence"/>
</dbReference>
<comment type="caution">
    <text evidence="2">The sequence shown here is derived from an EMBL/GenBank/DDBJ whole genome shotgun (WGS) entry which is preliminary data.</text>
</comment>
<feature type="compositionally biased region" description="Polar residues" evidence="1">
    <location>
        <begin position="1"/>
        <end position="10"/>
    </location>
</feature>
<feature type="compositionally biased region" description="Pro residues" evidence="1">
    <location>
        <begin position="64"/>
        <end position="75"/>
    </location>
</feature>
<dbReference type="EMBL" id="PGCJ01001536">
    <property type="protein sequence ID" value="PLW04888.1"/>
    <property type="molecule type" value="Genomic_DNA"/>
</dbReference>
<name>A0A2N5RV82_9BASI</name>
<evidence type="ECO:0000256" key="1">
    <source>
        <dbReference type="SAM" id="MobiDB-lite"/>
    </source>
</evidence>
<gene>
    <name evidence="2" type="ORF">PCANC_27454</name>
</gene>
<keyword evidence="3" id="KW-1185">Reference proteome</keyword>
<protein>
    <submittedName>
        <fullName evidence="2">Uncharacterized protein</fullName>
    </submittedName>
</protein>
<evidence type="ECO:0000313" key="2">
    <source>
        <dbReference type="EMBL" id="PLW04888.1"/>
    </source>
</evidence>
<reference evidence="2 3" key="1">
    <citation type="submission" date="2017-11" db="EMBL/GenBank/DDBJ databases">
        <title>De novo assembly and phasing of dikaryotic genomes from two isolates of Puccinia coronata f. sp. avenae, the causal agent of oat crown rust.</title>
        <authorList>
            <person name="Miller M.E."/>
            <person name="Zhang Y."/>
            <person name="Omidvar V."/>
            <person name="Sperschneider J."/>
            <person name="Schwessinger B."/>
            <person name="Raley C."/>
            <person name="Palmer J.M."/>
            <person name="Garnica D."/>
            <person name="Upadhyaya N."/>
            <person name="Rathjen J."/>
            <person name="Taylor J.M."/>
            <person name="Park R.F."/>
            <person name="Dodds P.N."/>
            <person name="Hirsch C.D."/>
            <person name="Kianian S.F."/>
            <person name="Figueroa M."/>
        </authorList>
    </citation>
    <scope>NUCLEOTIDE SEQUENCE [LARGE SCALE GENOMIC DNA]</scope>
    <source>
        <strain evidence="2">12NC29</strain>
    </source>
</reference>
<proteinExistence type="predicted"/>
<accession>A0A2N5RV82</accession>
<organism evidence="2 3">
    <name type="scientific">Puccinia coronata f. sp. avenae</name>
    <dbReference type="NCBI Taxonomy" id="200324"/>
    <lineage>
        <taxon>Eukaryota</taxon>
        <taxon>Fungi</taxon>
        <taxon>Dikarya</taxon>
        <taxon>Basidiomycota</taxon>
        <taxon>Pucciniomycotina</taxon>
        <taxon>Pucciniomycetes</taxon>
        <taxon>Pucciniales</taxon>
        <taxon>Pucciniaceae</taxon>
        <taxon>Puccinia</taxon>
    </lineage>
</organism>